<organism evidence="5 6">
    <name type="scientific">Streptomyces lydicus</name>
    <dbReference type="NCBI Taxonomy" id="47763"/>
    <lineage>
        <taxon>Bacteria</taxon>
        <taxon>Bacillati</taxon>
        <taxon>Actinomycetota</taxon>
        <taxon>Actinomycetes</taxon>
        <taxon>Kitasatosporales</taxon>
        <taxon>Streptomycetaceae</taxon>
        <taxon>Streptomyces</taxon>
    </lineage>
</organism>
<evidence type="ECO:0000259" key="4">
    <source>
        <dbReference type="Pfam" id="PF01494"/>
    </source>
</evidence>
<evidence type="ECO:0000256" key="2">
    <source>
        <dbReference type="ARBA" id="ARBA00022630"/>
    </source>
</evidence>
<feature type="domain" description="FAD-binding" evidence="4">
    <location>
        <begin position="2"/>
        <end position="335"/>
    </location>
</feature>
<dbReference type="Pfam" id="PF21274">
    <property type="entry name" value="Rng_hyd_C"/>
    <property type="match status" value="1"/>
</dbReference>
<accession>A0A3Q9K9X4</accession>
<dbReference type="NCBIfam" id="NF033145">
    <property type="entry name" value="rif_monoox"/>
    <property type="match status" value="1"/>
</dbReference>
<keyword evidence="2" id="KW-0285">Flavoprotein</keyword>
<dbReference type="InterPro" id="IPR036188">
    <property type="entry name" value="FAD/NAD-bd_sf"/>
</dbReference>
<dbReference type="Gene3D" id="3.50.50.60">
    <property type="entry name" value="FAD/NAD(P)-binding domain"/>
    <property type="match status" value="1"/>
</dbReference>
<dbReference type="GO" id="GO:0071949">
    <property type="term" value="F:FAD binding"/>
    <property type="evidence" value="ECO:0007669"/>
    <property type="project" value="InterPro"/>
</dbReference>
<dbReference type="SUPFAM" id="SSF51905">
    <property type="entry name" value="FAD/NAD(P)-binding domain"/>
    <property type="match status" value="1"/>
</dbReference>
<name>A0A3Q9K9X4_9ACTN</name>
<comment type="cofactor">
    <cofactor evidence="1">
        <name>FAD</name>
        <dbReference type="ChEBI" id="CHEBI:57692"/>
    </cofactor>
</comment>
<gene>
    <name evidence="5" type="primary">rox</name>
    <name evidence="5" type="ORF">DDE74_15015</name>
</gene>
<dbReference type="EMBL" id="CP029042">
    <property type="protein sequence ID" value="AZS72087.1"/>
    <property type="molecule type" value="Genomic_DNA"/>
</dbReference>
<keyword evidence="3" id="KW-0274">FAD</keyword>
<proteinExistence type="predicted"/>
<reference evidence="5 6" key="1">
    <citation type="submission" date="2018-04" db="EMBL/GenBank/DDBJ databases">
        <title>Complete genome sequences of Streptomyces lydicus strain WYEC and characterization of antagonistic properties of biological control agents.</title>
        <authorList>
            <person name="Mariita R.M."/>
            <person name="Sello J.K."/>
        </authorList>
    </citation>
    <scope>NUCLEOTIDE SEQUENCE [LARGE SCALE GENOMIC DNA]</scope>
    <source>
        <strain evidence="5 6">WYEC 108</strain>
    </source>
</reference>
<protein>
    <submittedName>
        <fullName evidence="5">Rifampin monooxygenase</fullName>
    </submittedName>
</protein>
<dbReference type="Gene3D" id="3.40.30.120">
    <property type="match status" value="1"/>
</dbReference>
<evidence type="ECO:0000313" key="6">
    <source>
        <dbReference type="Proteomes" id="UP000275579"/>
    </source>
</evidence>
<dbReference type="GO" id="GO:0016709">
    <property type="term" value="F:oxidoreductase activity, acting on paired donors, with incorporation or reduction of molecular oxygen, NAD(P)H as one donor, and incorporation of one atom of oxygen"/>
    <property type="evidence" value="ECO:0007669"/>
    <property type="project" value="UniProtKB-ARBA"/>
</dbReference>
<evidence type="ECO:0000256" key="3">
    <source>
        <dbReference type="ARBA" id="ARBA00022827"/>
    </source>
</evidence>
<dbReference type="RefSeq" id="WP_127155177.1">
    <property type="nucleotide sequence ID" value="NZ_CP029042.1"/>
</dbReference>
<keyword evidence="5" id="KW-0560">Oxidoreductase</keyword>
<dbReference type="AlphaFoldDB" id="A0A3Q9K9X4"/>
<dbReference type="PANTHER" id="PTHR43004:SF19">
    <property type="entry name" value="BINDING MONOOXYGENASE, PUTATIVE (JCVI)-RELATED"/>
    <property type="match status" value="1"/>
</dbReference>
<dbReference type="InterPro" id="IPR050641">
    <property type="entry name" value="RIFMO-like"/>
</dbReference>
<dbReference type="PRINTS" id="PR00420">
    <property type="entry name" value="RNGMNOXGNASE"/>
</dbReference>
<keyword evidence="5" id="KW-0503">Monooxygenase</keyword>
<dbReference type="Gene3D" id="3.30.70.2450">
    <property type="match status" value="1"/>
</dbReference>
<dbReference type="Pfam" id="PF01494">
    <property type="entry name" value="FAD_binding_3"/>
    <property type="match status" value="1"/>
</dbReference>
<dbReference type="InterPro" id="IPR002938">
    <property type="entry name" value="FAD-bd"/>
</dbReference>
<dbReference type="Proteomes" id="UP000275579">
    <property type="component" value="Chromosome"/>
</dbReference>
<evidence type="ECO:0000256" key="1">
    <source>
        <dbReference type="ARBA" id="ARBA00001974"/>
    </source>
</evidence>
<sequence length="475" mass="51155">MIDVIVVGGGPTGLMLASELRLQGVQAVVLEKLAEPTAQSRGQGLHARSVEMMDQRGLLDRFLAVSEKFQVGGLFGGIMKPWPDGLDTAHPFGVASPQPVTERLLNERALELGTEIRRGCEVVGLSQDEDGVTVELADGARLRSRYLVGCDGGRSAVRKLVGVGFPGEPAKVETLLGEMEVTEDPATIAAVVEEVHKTQLRFGVAPAEDGVCRVVVPADGVAEDRATAPTLDEFKQQLRAFAGTDFGVHSPRWLSRFGDATRQAERYRVGRVLLAGDAAHIHPPTGGQGLNLGVQDAFNLGWKLAAAVSGWAPEGLLDSYHAERHPVGAAVLDNTRAQITLLGADPGATALRELFSKLMDFEEVNRYVTGMITAVGVRYDFGEGHELLGRRMRDVELKRGRLYELMHGGRGLLLDQTGRLSVAGWEDRVDHVVDVSEELDVPAVLLRPDGHVAWAGEDQQDLLGRLPQWFGAAAG</sequence>
<dbReference type="PANTHER" id="PTHR43004">
    <property type="entry name" value="TRK SYSTEM POTASSIUM UPTAKE PROTEIN"/>
    <property type="match status" value="1"/>
</dbReference>
<evidence type="ECO:0000313" key="5">
    <source>
        <dbReference type="EMBL" id="AZS72087.1"/>
    </source>
</evidence>